<proteinExistence type="predicted"/>
<reference evidence="2 3" key="1">
    <citation type="submission" date="2019-03" db="EMBL/GenBank/DDBJ databases">
        <title>Whole genome sequence of a novel Rubrobacter taiwanensis strain, isolated from Yellowstone National Park.</title>
        <authorList>
            <person name="Freed S."/>
            <person name="Ramaley R.F."/>
            <person name="Kyndt J.A."/>
        </authorList>
    </citation>
    <scope>NUCLEOTIDE SEQUENCE [LARGE SCALE GENOMIC DNA]</scope>
    <source>
        <strain evidence="2 3">Yellowstone</strain>
    </source>
</reference>
<evidence type="ECO:0000313" key="3">
    <source>
        <dbReference type="Proteomes" id="UP000295244"/>
    </source>
</evidence>
<evidence type="ECO:0000256" key="1">
    <source>
        <dbReference type="SAM" id="Phobius"/>
    </source>
</evidence>
<comment type="caution">
    <text evidence="2">The sequence shown here is derived from an EMBL/GenBank/DDBJ whole genome shotgun (WGS) entry which is preliminary data.</text>
</comment>
<protein>
    <submittedName>
        <fullName evidence="2">Uncharacterized protein</fullName>
    </submittedName>
</protein>
<dbReference type="Proteomes" id="UP000295244">
    <property type="component" value="Unassembled WGS sequence"/>
</dbReference>
<sequence length="269" mass="31060">MKSLKNSALGPEEERLAWEGLASACSDPVRRLGAFLVIGLVTFFAGISAVVLYYNFFGVRAVPHALFYATIAFGLLVALGGWSIWLAGSLRDYASFRRVLERSGLDARRPTLDGLGVYSDEQLLALRSRYENARRPAVRRLFERLFGFSRDDSFRSGPLNVRPGTFEMDNLRVEWEANLILLNAGSKPPEVGWWLESRMELLPRNPDETRKIMFALRYTRDSVRALKLRYGISIRRWHRTVPEGQLWDAMRDYDEARRLQLDLQRKMRR</sequence>
<keyword evidence="1" id="KW-1133">Transmembrane helix</keyword>
<organism evidence="2 3">
    <name type="scientific">Rubrobacter taiwanensis</name>
    <dbReference type="NCBI Taxonomy" id="185139"/>
    <lineage>
        <taxon>Bacteria</taxon>
        <taxon>Bacillati</taxon>
        <taxon>Actinomycetota</taxon>
        <taxon>Rubrobacteria</taxon>
        <taxon>Rubrobacterales</taxon>
        <taxon>Rubrobacteraceae</taxon>
        <taxon>Rubrobacter</taxon>
    </lineage>
</organism>
<evidence type="ECO:0000313" key="2">
    <source>
        <dbReference type="EMBL" id="TCJ19996.1"/>
    </source>
</evidence>
<dbReference type="RefSeq" id="WP_132688441.1">
    <property type="nucleotide sequence ID" value="NZ_SKBU01000006.1"/>
</dbReference>
<dbReference type="EMBL" id="SKBU01000006">
    <property type="protein sequence ID" value="TCJ19996.1"/>
    <property type="molecule type" value="Genomic_DNA"/>
</dbReference>
<feature type="transmembrane region" description="Helical" evidence="1">
    <location>
        <begin position="66"/>
        <end position="88"/>
    </location>
</feature>
<keyword evidence="3" id="KW-1185">Reference proteome</keyword>
<dbReference type="OrthoDB" id="5242266at2"/>
<feature type="transmembrane region" description="Helical" evidence="1">
    <location>
        <begin position="32"/>
        <end position="54"/>
    </location>
</feature>
<gene>
    <name evidence="2" type="ORF">E0L93_03355</name>
</gene>
<keyword evidence="1" id="KW-0472">Membrane</keyword>
<dbReference type="AlphaFoldDB" id="A0A4R1BRR1"/>
<name>A0A4R1BRR1_9ACTN</name>
<accession>A0A4R1BRR1</accession>
<keyword evidence="1" id="KW-0812">Transmembrane</keyword>